<evidence type="ECO:0000313" key="2">
    <source>
        <dbReference type="EMBL" id="MFC6163706.1"/>
    </source>
</evidence>
<comment type="caution">
    <text evidence="2">The sequence shown here is derived from an EMBL/GenBank/DDBJ whole genome shotgun (WGS) entry which is preliminary data.</text>
</comment>
<reference evidence="3" key="1">
    <citation type="journal article" date="2019" name="Int. J. Syst. Evol. Microbiol.">
        <title>The Global Catalogue of Microorganisms (GCM) 10K type strain sequencing project: providing services to taxonomists for standard genome sequencing and annotation.</title>
        <authorList>
            <consortium name="The Broad Institute Genomics Platform"/>
            <consortium name="The Broad Institute Genome Sequencing Center for Infectious Disease"/>
            <person name="Wu L."/>
            <person name="Ma J."/>
        </authorList>
    </citation>
    <scope>NUCLEOTIDE SEQUENCE [LARGE SCALE GENOMIC DNA]</scope>
    <source>
        <strain evidence="3">CCM 8932</strain>
    </source>
</reference>
<dbReference type="InterPro" id="IPR012336">
    <property type="entry name" value="Thioredoxin-like_fold"/>
</dbReference>
<dbReference type="Gene3D" id="1.10.1200.90">
    <property type="entry name" value="DsbA-like domain"/>
    <property type="match status" value="1"/>
</dbReference>
<protein>
    <submittedName>
        <fullName evidence="2">Thioredoxin domain-containing protein</fullName>
    </submittedName>
</protein>
<dbReference type="Proteomes" id="UP001596253">
    <property type="component" value="Unassembled WGS sequence"/>
</dbReference>
<dbReference type="Pfam" id="PF13462">
    <property type="entry name" value="Thioredoxin_4"/>
    <property type="match status" value="1"/>
</dbReference>
<dbReference type="Gene3D" id="3.40.30.10">
    <property type="entry name" value="Glutaredoxin"/>
    <property type="match status" value="1"/>
</dbReference>
<sequence>MTFKVDPQTTLTYGNPQAPHELTLILNLGCVDTRDWWQPNQATLFAAIDQGKLQVHVKFWSKVKPTLLNGNVANGYVDYQHPAAALRLIKAVFQNQDPLRAADLAAVPAYLERTYQVTPYAQAETVRQRIDREVAANGITSLPTVIYQGQAYADETLPTIDELLTE</sequence>
<dbReference type="RefSeq" id="WP_137641362.1">
    <property type="nucleotide sequence ID" value="NZ_BJDK01000053.1"/>
</dbReference>
<keyword evidence="3" id="KW-1185">Reference proteome</keyword>
<organism evidence="2 3">
    <name type="scientific">Lactiplantibacillus dongliensis</name>
    <dbReference type="NCBI Taxonomy" id="2559919"/>
    <lineage>
        <taxon>Bacteria</taxon>
        <taxon>Bacillati</taxon>
        <taxon>Bacillota</taxon>
        <taxon>Bacilli</taxon>
        <taxon>Lactobacillales</taxon>
        <taxon>Lactobacillaceae</taxon>
        <taxon>Lactiplantibacillus</taxon>
    </lineage>
</organism>
<name>A0ABW1R1J3_9LACO</name>
<feature type="domain" description="Thioredoxin-like fold" evidence="1">
    <location>
        <begin position="8"/>
        <end position="162"/>
    </location>
</feature>
<gene>
    <name evidence="2" type="ORF">ACFP3T_03350</name>
</gene>
<dbReference type="InterPro" id="IPR036249">
    <property type="entry name" value="Thioredoxin-like_sf"/>
</dbReference>
<evidence type="ECO:0000313" key="3">
    <source>
        <dbReference type="Proteomes" id="UP001596253"/>
    </source>
</evidence>
<accession>A0ABW1R1J3</accession>
<evidence type="ECO:0000259" key="1">
    <source>
        <dbReference type="Pfam" id="PF13462"/>
    </source>
</evidence>
<dbReference type="SUPFAM" id="SSF52833">
    <property type="entry name" value="Thioredoxin-like"/>
    <property type="match status" value="1"/>
</dbReference>
<dbReference type="EMBL" id="JBHSSD010000011">
    <property type="protein sequence ID" value="MFC6163706.1"/>
    <property type="molecule type" value="Genomic_DNA"/>
</dbReference>
<proteinExistence type="predicted"/>